<keyword evidence="3" id="KW-1185">Reference proteome</keyword>
<comment type="caution">
    <text evidence="2">The sequence shown here is derived from an EMBL/GenBank/DDBJ whole genome shotgun (WGS) entry which is preliminary data.</text>
</comment>
<sequence>MSNQKKYLTIPIRISLLLILVGMLFKALHWIPVFTNGIILCSFVAISILYSLRFSKKQTKGSIAYIKLVLVIFWSLNGIFTILHLPYGEVFQIVSLIAFLFWTAMEGTSYFFNKEAQENNTSYLLWNGIMILGAFSIVLGTLFSFLNWDYAVPLLVFGISSVVVYILRDVFAQKQEGETSS</sequence>
<dbReference type="RefSeq" id="WP_167960584.1">
    <property type="nucleotide sequence ID" value="NZ_JAATJJ010000001.1"/>
</dbReference>
<evidence type="ECO:0000313" key="3">
    <source>
        <dbReference type="Proteomes" id="UP000590442"/>
    </source>
</evidence>
<feature type="transmembrane region" description="Helical" evidence="1">
    <location>
        <begin position="150"/>
        <end position="167"/>
    </location>
</feature>
<dbReference type="AlphaFoldDB" id="A0A846QY94"/>
<reference evidence="2 3" key="1">
    <citation type="submission" date="2020-03" db="EMBL/GenBank/DDBJ databases">
        <title>Genomic Encyclopedia of Type Strains, Phase IV (KMG-IV): sequencing the most valuable type-strain genomes for metagenomic binning, comparative biology and taxonomic classification.</title>
        <authorList>
            <person name="Goeker M."/>
        </authorList>
    </citation>
    <scope>NUCLEOTIDE SEQUENCE [LARGE SCALE GENOMIC DNA]</scope>
    <source>
        <strain evidence="2 3">DSM 29762</strain>
    </source>
</reference>
<name>A0A846QY94_9FLAO</name>
<feature type="transmembrane region" description="Helical" evidence="1">
    <location>
        <begin position="64"/>
        <end position="85"/>
    </location>
</feature>
<evidence type="ECO:0000256" key="1">
    <source>
        <dbReference type="SAM" id="Phobius"/>
    </source>
</evidence>
<keyword evidence="1" id="KW-0812">Transmembrane</keyword>
<feature type="transmembrane region" description="Helical" evidence="1">
    <location>
        <begin position="31"/>
        <end position="52"/>
    </location>
</feature>
<gene>
    <name evidence="2" type="ORF">GGR42_000546</name>
</gene>
<feature type="transmembrane region" description="Helical" evidence="1">
    <location>
        <begin position="124"/>
        <end position="144"/>
    </location>
</feature>
<keyword evidence="1" id="KW-0472">Membrane</keyword>
<evidence type="ECO:0008006" key="4">
    <source>
        <dbReference type="Google" id="ProtNLM"/>
    </source>
</evidence>
<feature type="transmembrane region" description="Helical" evidence="1">
    <location>
        <begin position="91"/>
        <end position="112"/>
    </location>
</feature>
<accession>A0A846QY94</accession>
<feature type="transmembrane region" description="Helical" evidence="1">
    <location>
        <begin position="7"/>
        <end position="25"/>
    </location>
</feature>
<protein>
    <recommendedName>
        <fullName evidence="4">DUF308 domain-containing protein</fullName>
    </recommendedName>
</protein>
<proteinExistence type="predicted"/>
<dbReference type="Proteomes" id="UP000590442">
    <property type="component" value="Unassembled WGS sequence"/>
</dbReference>
<dbReference type="EMBL" id="JAATJJ010000001">
    <property type="protein sequence ID" value="NJB70084.1"/>
    <property type="molecule type" value="Genomic_DNA"/>
</dbReference>
<organism evidence="2 3">
    <name type="scientific">Saonia flava</name>
    <dbReference type="NCBI Taxonomy" id="523696"/>
    <lineage>
        <taxon>Bacteria</taxon>
        <taxon>Pseudomonadati</taxon>
        <taxon>Bacteroidota</taxon>
        <taxon>Flavobacteriia</taxon>
        <taxon>Flavobacteriales</taxon>
        <taxon>Flavobacteriaceae</taxon>
        <taxon>Saonia</taxon>
    </lineage>
</organism>
<keyword evidence="1" id="KW-1133">Transmembrane helix</keyword>
<evidence type="ECO:0000313" key="2">
    <source>
        <dbReference type="EMBL" id="NJB70084.1"/>
    </source>
</evidence>